<dbReference type="Proteomes" id="UP001595824">
    <property type="component" value="Unassembled WGS sequence"/>
</dbReference>
<gene>
    <name evidence="2" type="ORF">ACFPC0_24025</name>
</gene>
<dbReference type="InterPro" id="IPR013096">
    <property type="entry name" value="Cupin_2"/>
</dbReference>
<organism evidence="2 3">
    <name type="scientific">Streptomyces andamanensis</name>
    <dbReference type="NCBI Taxonomy" id="1565035"/>
    <lineage>
        <taxon>Bacteria</taxon>
        <taxon>Bacillati</taxon>
        <taxon>Actinomycetota</taxon>
        <taxon>Actinomycetes</taxon>
        <taxon>Kitasatosporales</taxon>
        <taxon>Streptomycetaceae</taxon>
        <taxon>Streptomyces</taxon>
    </lineage>
</organism>
<dbReference type="InterPro" id="IPR053146">
    <property type="entry name" value="QDO-like"/>
</dbReference>
<name>A0ABV8TJV7_9ACTN</name>
<dbReference type="Pfam" id="PF07883">
    <property type="entry name" value="Cupin_2"/>
    <property type="match status" value="1"/>
</dbReference>
<dbReference type="Gene3D" id="2.60.120.10">
    <property type="entry name" value="Jelly Rolls"/>
    <property type="match status" value="1"/>
</dbReference>
<dbReference type="SUPFAM" id="SSF51182">
    <property type="entry name" value="RmlC-like cupins"/>
    <property type="match status" value="1"/>
</dbReference>
<dbReference type="EMBL" id="JBHSDP010000024">
    <property type="protein sequence ID" value="MFC4330798.1"/>
    <property type="molecule type" value="Genomic_DNA"/>
</dbReference>
<proteinExistence type="predicted"/>
<dbReference type="RefSeq" id="WP_381741836.1">
    <property type="nucleotide sequence ID" value="NZ_JBHSDP010000024.1"/>
</dbReference>
<dbReference type="InterPro" id="IPR011051">
    <property type="entry name" value="RmlC_Cupin_sf"/>
</dbReference>
<dbReference type="InterPro" id="IPR014710">
    <property type="entry name" value="RmlC-like_jellyroll"/>
</dbReference>
<evidence type="ECO:0000313" key="3">
    <source>
        <dbReference type="Proteomes" id="UP001595824"/>
    </source>
</evidence>
<accession>A0ABV8TJV7</accession>
<dbReference type="PANTHER" id="PTHR36440:SF1">
    <property type="entry name" value="PUTATIVE (AFU_ORTHOLOGUE AFUA_8G07350)-RELATED"/>
    <property type="match status" value="1"/>
</dbReference>
<comment type="caution">
    <text evidence="2">The sequence shown here is derived from an EMBL/GenBank/DDBJ whole genome shotgun (WGS) entry which is preliminary data.</text>
</comment>
<dbReference type="PANTHER" id="PTHR36440">
    <property type="entry name" value="PUTATIVE (AFU_ORTHOLOGUE AFUA_8G07350)-RELATED"/>
    <property type="match status" value="1"/>
</dbReference>
<keyword evidence="3" id="KW-1185">Reference proteome</keyword>
<evidence type="ECO:0000313" key="2">
    <source>
        <dbReference type="EMBL" id="MFC4330798.1"/>
    </source>
</evidence>
<evidence type="ECO:0000259" key="1">
    <source>
        <dbReference type="Pfam" id="PF07883"/>
    </source>
</evidence>
<protein>
    <submittedName>
        <fullName evidence="2">Cupin domain-containing protein</fullName>
    </submittedName>
</protein>
<reference evidence="3" key="1">
    <citation type="journal article" date="2019" name="Int. J. Syst. Evol. Microbiol.">
        <title>The Global Catalogue of Microorganisms (GCM) 10K type strain sequencing project: providing services to taxonomists for standard genome sequencing and annotation.</title>
        <authorList>
            <consortium name="The Broad Institute Genomics Platform"/>
            <consortium name="The Broad Institute Genome Sequencing Center for Infectious Disease"/>
            <person name="Wu L."/>
            <person name="Ma J."/>
        </authorList>
    </citation>
    <scope>NUCLEOTIDE SEQUENCE [LARGE SCALE GENOMIC DNA]</scope>
    <source>
        <strain evidence="3">PCU 347</strain>
    </source>
</reference>
<sequence>MSNFPSPPPVPQDRRFVLGQHLRLSILTSAEETDGRHDLSDVVLPGDAGTPLHLHTGYEERIWVVEGSLTVWAGPDTFTLRSGDFYAIPMNTPHTIKAGPEGARSLNITSPAAFAELIRRSGTPAHLATSETEWDMGLFQAVTEELGDIILGPPGATPADLPPADLEKLLAGRGSPDNI</sequence>
<feature type="domain" description="Cupin type-2" evidence="1">
    <location>
        <begin position="43"/>
        <end position="98"/>
    </location>
</feature>